<reference evidence="1 2" key="1">
    <citation type="submission" date="2016-11" db="EMBL/GenBank/DDBJ databases">
        <title>Paenibacillus species isolates.</title>
        <authorList>
            <person name="Beno S.M."/>
        </authorList>
    </citation>
    <scope>NUCLEOTIDE SEQUENCE [LARGE SCALE GENOMIC DNA]</scope>
    <source>
        <strain evidence="1 2">FSL H7-0433</strain>
    </source>
</reference>
<gene>
    <name evidence="1" type="ORF">BSO21_35525</name>
</gene>
<sequence length="214" mass="24834">VGDLEGLKNLFTSDELMKLQLIRNFILEFSKSLLEELKKEENGYYEKFKNLFRSVKINTIMSELELLIDEPELVNINKLQISDNKTIDSKESVAEIKAELKSLTLEGNASYTTGQTNEKAYQNVIARIFNVGEIVEKINDLIEVCKRNSLYIFIDDYSELNRNDRSIFMESIISPFYHLGIEKIHLKIACYPNKIDPIKLDSGKYKIRSIDMYN</sequence>
<feature type="non-terminal residue" evidence="1">
    <location>
        <position position="1"/>
    </location>
</feature>
<proteinExistence type="predicted"/>
<dbReference type="RefSeq" id="WP_218641526.1">
    <property type="nucleotide sequence ID" value="NZ_MPVP01000917.1"/>
</dbReference>
<dbReference type="EMBL" id="MPVP01000917">
    <property type="protein sequence ID" value="OMC81560.1"/>
    <property type="molecule type" value="Genomic_DNA"/>
</dbReference>
<comment type="caution">
    <text evidence="1">The sequence shown here is derived from an EMBL/GenBank/DDBJ whole genome shotgun (WGS) entry which is preliminary data.</text>
</comment>
<keyword evidence="2" id="KW-1185">Reference proteome</keyword>
<protein>
    <submittedName>
        <fullName evidence="1">Uncharacterized protein</fullName>
    </submittedName>
</protein>
<accession>A0ABX3GBB6</accession>
<evidence type="ECO:0000313" key="2">
    <source>
        <dbReference type="Proteomes" id="UP000187158"/>
    </source>
</evidence>
<evidence type="ECO:0000313" key="1">
    <source>
        <dbReference type="EMBL" id="OMC81560.1"/>
    </source>
</evidence>
<organism evidence="1 2">
    <name type="scientific">Paenibacillus odorifer</name>
    <dbReference type="NCBI Taxonomy" id="189426"/>
    <lineage>
        <taxon>Bacteria</taxon>
        <taxon>Bacillati</taxon>
        <taxon>Bacillota</taxon>
        <taxon>Bacilli</taxon>
        <taxon>Bacillales</taxon>
        <taxon>Paenibacillaceae</taxon>
        <taxon>Paenibacillus</taxon>
    </lineage>
</organism>
<dbReference type="Proteomes" id="UP000187158">
    <property type="component" value="Unassembled WGS sequence"/>
</dbReference>
<name>A0ABX3GBB6_9BACL</name>
<feature type="non-terminal residue" evidence="1">
    <location>
        <position position="214"/>
    </location>
</feature>